<dbReference type="EMBL" id="QKUF01000048">
    <property type="protein sequence ID" value="PZW19343.1"/>
    <property type="molecule type" value="Genomic_DNA"/>
</dbReference>
<proteinExistence type="predicted"/>
<sequence length="85" mass="9648">MTDTGARRGLFRWGLCIEKRAGALRIDAPGKLVDGFHLWATLVEKAGRGDEKSLFCLLLNRMRRRGFVGTLPLFLERAQSFRLLT</sequence>
<evidence type="ECO:0000313" key="2">
    <source>
        <dbReference type="Proteomes" id="UP000248806"/>
    </source>
</evidence>
<accession>A0A326U294</accession>
<name>A0A326U294_THEHA</name>
<dbReference type="Proteomes" id="UP000248806">
    <property type="component" value="Unassembled WGS sequence"/>
</dbReference>
<organism evidence="1 2">
    <name type="scientific">Thermosporothrix hazakensis</name>
    <dbReference type="NCBI Taxonomy" id="644383"/>
    <lineage>
        <taxon>Bacteria</taxon>
        <taxon>Bacillati</taxon>
        <taxon>Chloroflexota</taxon>
        <taxon>Ktedonobacteria</taxon>
        <taxon>Ktedonobacterales</taxon>
        <taxon>Thermosporotrichaceae</taxon>
        <taxon>Thermosporothrix</taxon>
    </lineage>
</organism>
<dbReference type="RefSeq" id="WP_111326339.1">
    <property type="nucleotide sequence ID" value="NZ_BIFX01000001.1"/>
</dbReference>
<gene>
    <name evidence="1" type="ORF">EI42_06097</name>
</gene>
<protein>
    <submittedName>
        <fullName evidence="1">Uncharacterized protein</fullName>
    </submittedName>
</protein>
<comment type="caution">
    <text evidence="1">The sequence shown here is derived from an EMBL/GenBank/DDBJ whole genome shotgun (WGS) entry which is preliminary data.</text>
</comment>
<evidence type="ECO:0000313" key="1">
    <source>
        <dbReference type="EMBL" id="PZW19343.1"/>
    </source>
</evidence>
<reference evidence="1 2" key="1">
    <citation type="submission" date="2018-06" db="EMBL/GenBank/DDBJ databases">
        <title>Genomic Encyclopedia of Archaeal and Bacterial Type Strains, Phase II (KMG-II): from individual species to whole genera.</title>
        <authorList>
            <person name="Goeker M."/>
        </authorList>
    </citation>
    <scope>NUCLEOTIDE SEQUENCE [LARGE SCALE GENOMIC DNA]</scope>
    <source>
        <strain evidence="1 2">ATCC BAA-1881</strain>
    </source>
</reference>
<dbReference type="AlphaFoldDB" id="A0A326U294"/>
<keyword evidence="2" id="KW-1185">Reference proteome</keyword>